<dbReference type="EMBL" id="VYYT01000677">
    <property type="protein sequence ID" value="KAK2730317.1"/>
    <property type="molecule type" value="Genomic_DNA"/>
</dbReference>
<sequence>MLASSCRLLSPLTTWTPETIASGALESPLWRLSPVQHAPSYARRDIHMRFFPVGIYTSPPPLTHTAAFTRRVRGTVTQKTSRTGEKERKKTKYSRGTMATPPLLCYTRPAGRDFAYRVPVDFWFML</sequence>
<gene>
    <name evidence="2" type="ORF">CKAH01_09564</name>
</gene>
<reference evidence="2" key="1">
    <citation type="submission" date="2023-02" db="EMBL/GenBank/DDBJ databases">
        <title>Colletotrichum kahawae CIFC_Que2 genome sequencing and assembly.</title>
        <authorList>
            <person name="Baroncelli R."/>
        </authorList>
    </citation>
    <scope>NUCLEOTIDE SEQUENCE</scope>
    <source>
        <strain evidence="2">CIFC_Que2</strain>
    </source>
</reference>
<evidence type="ECO:0000256" key="1">
    <source>
        <dbReference type="SAM" id="MobiDB-lite"/>
    </source>
</evidence>
<evidence type="ECO:0000313" key="3">
    <source>
        <dbReference type="Proteomes" id="UP001281614"/>
    </source>
</evidence>
<name>A0AAD9XZV1_COLKA</name>
<organism evidence="2 3">
    <name type="scientific">Colletotrichum kahawae</name>
    <name type="common">Coffee berry disease fungus</name>
    <dbReference type="NCBI Taxonomy" id="34407"/>
    <lineage>
        <taxon>Eukaryota</taxon>
        <taxon>Fungi</taxon>
        <taxon>Dikarya</taxon>
        <taxon>Ascomycota</taxon>
        <taxon>Pezizomycotina</taxon>
        <taxon>Sordariomycetes</taxon>
        <taxon>Hypocreomycetidae</taxon>
        <taxon>Glomerellales</taxon>
        <taxon>Glomerellaceae</taxon>
        <taxon>Colletotrichum</taxon>
        <taxon>Colletotrichum gloeosporioides species complex</taxon>
    </lineage>
</organism>
<protein>
    <submittedName>
        <fullName evidence="2">Uncharacterized protein</fullName>
    </submittedName>
</protein>
<keyword evidence="3" id="KW-1185">Reference proteome</keyword>
<proteinExistence type="predicted"/>
<dbReference type="Proteomes" id="UP001281614">
    <property type="component" value="Unassembled WGS sequence"/>
</dbReference>
<accession>A0AAD9XZV1</accession>
<evidence type="ECO:0000313" key="2">
    <source>
        <dbReference type="EMBL" id="KAK2730317.1"/>
    </source>
</evidence>
<dbReference type="AlphaFoldDB" id="A0AAD9XZV1"/>
<comment type="caution">
    <text evidence="2">The sequence shown here is derived from an EMBL/GenBank/DDBJ whole genome shotgun (WGS) entry which is preliminary data.</text>
</comment>
<feature type="region of interest" description="Disordered" evidence="1">
    <location>
        <begin position="72"/>
        <end position="95"/>
    </location>
</feature>